<dbReference type="PROSITE" id="PS50262">
    <property type="entry name" value="G_PROTEIN_RECEP_F1_2"/>
    <property type="match status" value="1"/>
</dbReference>
<keyword evidence="3 5" id="KW-1133">Transmembrane helix</keyword>
<dbReference type="GO" id="GO:0008528">
    <property type="term" value="F:G protein-coupled peptide receptor activity"/>
    <property type="evidence" value="ECO:0007669"/>
    <property type="project" value="InterPro"/>
</dbReference>
<dbReference type="Proteomes" id="UP001283361">
    <property type="component" value="Unassembled WGS sequence"/>
</dbReference>
<evidence type="ECO:0000256" key="4">
    <source>
        <dbReference type="ARBA" id="ARBA00023136"/>
    </source>
</evidence>
<dbReference type="AlphaFoldDB" id="A0AAE1CM86"/>
<evidence type="ECO:0000256" key="5">
    <source>
        <dbReference type="SAM" id="Phobius"/>
    </source>
</evidence>
<dbReference type="Pfam" id="PF10324">
    <property type="entry name" value="7TM_GPCR_Srw"/>
    <property type="match status" value="1"/>
</dbReference>
<gene>
    <name evidence="7" type="ORF">RRG08_037001</name>
</gene>
<evidence type="ECO:0000256" key="1">
    <source>
        <dbReference type="ARBA" id="ARBA00004370"/>
    </source>
</evidence>
<evidence type="ECO:0000313" key="7">
    <source>
        <dbReference type="EMBL" id="KAK3711797.1"/>
    </source>
</evidence>
<dbReference type="InterPro" id="IPR017452">
    <property type="entry name" value="GPCR_Rhodpsn_7TM"/>
</dbReference>
<organism evidence="7 8">
    <name type="scientific">Elysia crispata</name>
    <name type="common">lettuce slug</name>
    <dbReference type="NCBI Taxonomy" id="231223"/>
    <lineage>
        <taxon>Eukaryota</taxon>
        <taxon>Metazoa</taxon>
        <taxon>Spiralia</taxon>
        <taxon>Lophotrochozoa</taxon>
        <taxon>Mollusca</taxon>
        <taxon>Gastropoda</taxon>
        <taxon>Heterobranchia</taxon>
        <taxon>Euthyneura</taxon>
        <taxon>Panpulmonata</taxon>
        <taxon>Sacoglossa</taxon>
        <taxon>Placobranchoidea</taxon>
        <taxon>Plakobranchidae</taxon>
        <taxon>Elysia</taxon>
    </lineage>
</organism>
<feature type="domain" description="G-protein coupled receptors family 1 profile" evidence="6">
    <location>
        <begin position="1"/>
        <end position="147"/>
    </location>
</feature>
<dbReference type="Gene3D" id="1.20.1070.10">
    <property type="entry name" value="Rhodopsin 7-helix transmembrane proteins"/>
    <property type="match status" value="1"/>
</dbReference>
<comment type="subcellular location">
    <subcellularLocation>
        <location evidence="1">Membrane</location>
    </subcellularLocation>
</comment>
<evidence type="ECO:0000256" key="2">
    <source>
        <dbReference type="ARBA" id="ARBA00022692"/>
    </source>
</evidence>
<keyword evidence="4 5" id="KW-0472">Membrane</keyword>
<dbReference type="GO" id="GO:0016020">
    <property type="term" value="C:membrane"/>
    <property type="evidence" value="ECO:0007669"/>
    <property type="project" value="UniProtKB-SubCell"/>
</dbReference>
<dbReference type="SUPFAM" id="SSF81321">
    <property type="entry name" value="Family A G protein-coupled receptor-like"/>
    <property type="match status" value="1"/>
</dbReference>
<dbReference type="EMBL" id="JAWDGP010007596">
    <property type="protein sequence ID" value="KAK3711797.1"/>
    <property type="molecule type" value="Genomic_DNA"/>
</dbReference>
<feature type="transmembrane region" description="Helical" evidence="5">
    <location>
        <begin position="35"/>
        <end position="55"/>
    </location>
</feature>
<feature type="transmembrane region" description="Helical" evidence="5">
    <location>
        <begin position="128"/>
        <end position="148"/>
    </location>
</feature>
<comment type="caution">
    <text evidence="7">The sequence shown here is derived from an EMBL/GenBank/DDBJ whole genome shotgun (WGS) entry which is preliminary data.</text>
</comment>
<keyword evidence="8" id="KW-1185">Reference proteome</keyword>
<evidence type="ECO:0000313" key="8">
    <source>
        <dbReference type="Proteomes" id="UP001283361"/>
    </source>
</evidence>
<name>A0AAE1CM86_9GAST</name>
<keyword evidence="2 5" id="KW-0812">Transmembrane</keyword>
<feature type="transmembrane region" description="Helical" evidence="5">
    <location>
        <begin position="83"/>
        <end position="108"/>
    </location>
</feature>
<evidence type="ECO:0000256" key="3">
    <source>
        <dbReference type="ARBA" id="ARBA00022989"/>
    </source>
</evidence>
<dbReference type="InterPro" id="IPR019427">
    <property type="entry name" value="7TM_GPCR_serpentine_rcpt_Srw"/>
</dbReference>
<proteinExistence type="predicted"/>
<evidence type="ECO:0000259" key="6">
    <source>
        <dbReference type="PROSITE" id="PS50262"/>
    </source>
</evidence>
<reference evidence="7" key="1">
    <citation type="journal article" date="2023" name="G3 (Bethesda)">
        <title>A reference genome for the long-term kleptoplast-retaining sea slug Elysia crispata morphotype clarki.</title>
        <authorList>
            <person name="Eastman K.E."/>
            <person name="Pendleton A.L."/>
            <person name="Shaikh M.A."/>
            <person name="Suttiyut T."/>
            <person name="Ogas R."/>
            <person name="Tomko P."/>
            <person name="Gavelis G."/>
            <person name="Widhalm J.R."/>
            <person name="Wisecaver J.H."/>
        </authorList>
    </citation>
    <scope>NUCLEOTIDE SEQUENCE</scope>
    <source>
        <strain evidence="7">ECLA1</strain>
    </source>
</reference>
<protein>
    <recommendedName>
        <fullName evidence="6">G-protein coupled receptors family 1 profile domain-containing protein</fullName>
    </recommendedName>
</protein>
<sequence>MVAYQSVFMVLLYVHPGPPYDVQEQRRALYFSCSYSFPSFICFFLVLASTTLLVVRLMQNLEWRYEAAKQSNRSSGNPKEMKAALCVVVICTIFIIGFAPNVALFLASLVYPKFSPYDLYLGSLAKCLYALSSLLQVLSSAVNIAVYYRMGTKYREVFNALFCGERVKRS</sequence>
<accession>A0AAE1CM86</accession>